<keyword evidence="2" id="KW-1185">Reference proteome</keyword>
<dbReference type="GO" id="GO:0016705">
    <property type="term" value="F:oxidoreductase activity, acting on paired donors, with incorporation or reduction of molecular oxygen"/>
    <property type="evidence" value="ECO:0007669"/>
    <property type="project" value="InterPro"/>
</dbReference>
<dbReference type="GO" id="GO:0004497">
    <property type="term" value="F:monooxygenase activity"/>
    <property type="evidence" value="ECO:0007669"/>
    <property type="project" value="InterPro"/>
</dbReference>
<dbReference type="Proteomes" id="UP000308730">
    <property type="component" value="Unassembled WGS sequence"/>
</dbReference>
<dbReference type="EMBL" id="SGPM01000478">
    <property type="protein sequence ID" value="THH20765.1"/>
    <property type="molecule type" value="Genomic_DNA"/>
</dbReference>
<dbReference type="GO" id="GO:0020037">
    <property type="term" value="F:heme binding"/>
    <property type="evidence" value="ECO:0007669"/>
    <property type="project" value="InterPro"/>
</dbReference>
<dbReference type="Gene3D" id="1.10.630.10">
    <property type="entry name" value="Cytochrome P450"/>
    <property type="match status" value="1"/>
</dbReference>
<reference evidence="1 2" key="1">
    <citation type="submission" date="2019-02" db="EMBL/GenBank/DDBJ databases">
        <title>Genome sequencing of the rare red list fungi Antrodiella citrinella (Flaviporus citrinellus).</title>
        <authorList>
            <person name="Buettner E."/>
            <person name="Kellner H."/>
        </authorList>
    </citation>
    <scope>NUCLEOTIDE SEQUENCE [LARGE SCALE GENOMIC DNA]</scope>
    <source>
        <strain evidence="1 2">DSM 108506</strain>
    </source>
</reference>
<dbReference type="InterPro" id="IPR036396">
    <property type="entry name" value="Cyt_P450_sf"/>
</dbReference>
<dbReference type="AlphaFoldDB" id="A0A4S4M6R2"/>
<proteinExistence type="predicted"/>
<dbReference type="GO" id="GO:0005506">
    <property type="term" value="F:iron ion binding"/>
    <property type="evidence" value="ECO:0007669"/>
    <property type="project" value="InterPro"/>
</dbReference>
<name>A0A4S4M6R2_9APHY</name>
<dbReference type="OrthoDB" id="1470350at2759"/>
<comment type="caution">
    <text evidence="1">The sequence shown here is derived from an EMBL/GenBank/DDBJ whole genome shotgun (WGS) entry which is preliminary data.</text>
</comment>
<evidence type="ECO:0008006" key="3">
    <source>
        <dbReference type="Google" id="ProtNLM"/>
    </source>
</evidence>
<protein>
    <recommendedName>
        <fullName evidence="3">Cytochrome P450</fullName>
    </recommendedName>
</protein>
<organism evidence="1 2">
    <name type="scientific">Antrodiella citrinella</name>
    <dbReference type="NCBI Taxonomy" id="2447956"/>
    <lineage>
        <taxon>Eukaryota</taxon>
        <taxon>Fungi</taxon>
        <taxon>Dikarya</taxon>
        <taxon>Basidiomycota</taxon>
        <taxon>Agaricomycotina</taxon>
        <taxon>Agaricomycetes</taxon>
        <taxon>Polyporales</taxon>
        <taxon>Steccherinaceae</taxon>
        <taxon>Antrodiella</taxon>
    </lineage>
</organism>
<gene>
    <name evidence="1" type="ORF">EUX98_g8523</name>
</gene>
<evidence type="ECO:0000313" key="1">
    <source>
        <dbReference type="EMBL" id="THH20765.1"/>
    </source>
</evidence>
<evidence type="ECO:0000313" key="2">
    <source>
        <dbReference type="Proteomes" id="UP000308730"/>
    </source>
</evidence>
<accession>A0A4S4M6R2</accession>
<sequence>MAGEGKDIMSVLLRANMSTTSEERISDDELLGHMSSIDSIFILVQSTVIIGIAASNTDRPIWGNDAHDWKPERWLGDSPLKQGNSAKTPGIYNGMMTFLGGGRACMCVDLQLFAIVLIRTHRIVTCSGYRFAEMEMKAILYTL</sequence>
<dbReference type="SUPFAM" id="SSF48264">
    <property type="entry name" value="Cytochrome P450"/>
    <property type="match status" value="1"/>
</dbReference>